<comment type="caution">
    <text evidence="2">The sequence shown here is derived from an EMBL/GenBank/DDBJ whole genome shotgun (WGS) entry which is preliminary data.</text>
</comment>
<keyword evidence="1" id="KW-1133">Transmembrane helix</keyword>
<proteinExistence type="predicted"/>
<name>A0AAP2YYT0_9EURY</name>
<dbReference type="AlphaFoldDB" id="A0AAP2YYT0"/>
<organism evidence="2 3">
    <name type="scientific">Natronoglomus mannanivorans</name>
    <dbReference type="NCBI Taxonomy" id="2979990"/>
    <lineage>
        <taxon>Archaea</taxon>
        <taxon>Methanobacteriati</taxon>
        <taxon>Methanobacteriota</taxon>
        <taxon>Stenosarchaea group</taxon>
        <taxon>Halobacteria</taxon>
        <taxon>Halobacteriales</taxon>
        <taxon>Natrialbaceae</taxon>
        <taxon>Natronoglomus</taxon>
    </lineage>
</organism>
<protein>
    <submittedName>
        <fullName evidence="2">Uncharacterized protein</fullName>
    </submittedName>
</protein>
<keyword evidence="1" id="KW-0472">Membrane</keyword>
<feature type="transmembrane region" description="Helical" evidence="1">
    <location>
        <begin position="6"/>
        <end position="31"/>
    </location>
</feature>
<dbReference type="RefSeq" id="WP_338003852.1">
    <property type="nucleotide sequence ID" value="NZ_JAOPKA010000006.1"/>
</dbReference>
<dbReference type="EMBL" id="JAOPKA010000006">
    <property type="protein sequence ID" value="MCU4742017.1"/>
    <property type="molecule type" value="Genomic_DNA"/>
</dbReference>
<keyword evidence="1" id="KW-0812">Transmembrane</keyword>
<sequence>MDPLTALVVLVVLAITPAVLFLLFWEFLVYLRDDALIEELRYEHGFEIDPTELTGFSALRAGPSDRETPTVVRCPSCGEKALDEHDVCVVCGDSLE</sequence>
<dbReference type="Proteomes" id="UP001321018">
    <property type="component" value="Unassembled WGS sequence"/>
</dbReference>
<evidence type="ECO:0000313" key="3">
    <source>
        <dbReference type="Proteomes" id="UP001321018"/>
    </source>
</evidence>
<reference evidence="2" key="1">
    <citation type="submission" date="2022-09" db="EMBL/GenBank/DDBJ databases">
        <title>Enrichment on poylsaccharides allowed isolation of novel metabolic and taxonomic groups of Haloarchaea.</title>
        <authorList>
            <person name="Sorokin D.Y."/>
            <person name="Elcheninov A.G."/>
            <person name="Khizhniak T.V."/>
            <person name="Kolganova T.V."/>
            <person name="Kublanov I.V."/>
        </authorList>
    </citation>
    <scope>NUCLEOTIDE SEQUENCE</scope>
    <source>
        <strain evidence="2">AArc-xg1-1</strain>
    </source>
</reference>
<evidence type="ECO:0000313" key="2">
    <source>
        <dbReference type="EMBL" id="MCU4742017.1"/>
    </source>
</evidence>
<gene>
    <name evidence="2" type="ORF">OB960_11475</name>
</gene>
<evidence type="ECO:0000256" key="1">
    <source>
        <dbReference type="SAM" id="Phobius"/>
    </source>
</evidence>
<accession>A0AAP2YYT0</accession>